<comment type="caution">
    <text evidence="2">The sequence shown here is derived from an EMBL/GenBank/DDBJ whole genome shotgun (WGS) entry which is preliminary data.</text>
</comment>
<keyword evidence="1" id="KW-1133">Transmembrane helix</keyword>
<organism evidence="2 3">
    <name type="scientific">Cymbomonas tetramitiformis</name>
    <dbReference type="NCBI Taxonomy" id="36881"/>
    <lineage>
        <taxon>Eukaryota</taxon>
        <taxon>Viridiplantae</taxon>
        <taxon>Chlorophyta</taxon>
        <taxon>Pyramimonadophyceae</taxon>
        <taxon>Pyramimonadales</taxon>
        <taxon>Pyramimonadaceae</taxon>
        <taxon>Cymbomonas</taxon>
    </lineage>
</organism>
<evidence type="ECO:0000256" key="1">
    <source>
        <dbReference type="SAM" id="Phobius"/>
    </source>
</evidence>
<reference evidence="2 3" key="1">
    <citation type="journal article" date="2015" name="Genome Biol. Evol.">
        <title>Comparative Genomics of a Bacterivorous Green Alga Reveals Evolutionary Causalities and Consequences of Phago-Mixotrophic Mode of Nutrition.</title>
        <authorList>
            <person name="Burns J.A."/>
            <person name="Paasch A."/>
            <person name="Narechania A."/>
            <person name="Kim E."/>
        </authorList>
    </citation>
    <scope>NUCLEOTIDE SEQUENCE [LARGE SCALE GENOMIC DNA]</scope>
    <source>
        <strain evidence="2 3">PLY_AMNH</strain>
    </source>
</reference>
<dbReference type="AlphaFoldDB" id="A0AAE0C4F9"/>
<accession>A0AAE0C4F9</accession>
<name>A0AAE0C4F9_9CHLO</name>
<dbReference type="Proteomes" id="UP001190700">
    <property type="component" value="Unassembled WGS sequence"/>
</dbReference>
<gene>
    <name evidence="2" type="ORF">CYMTET_42310</name>
</gene>
<feature type="transmembrane region" description="Helical" evidence="1">
    <location>
        <begin position="32"/>
        <end position="57"/>
    </location>
</feature>
<sequence length="133" mass="13570">MLAALQARRLHHAYRPAVGCGKPAYGFGGSRFALTVLSAIMCLAFAGATASTAVVAYTATTTTIDSANDHGLPSPVVCIGELCLHGDIVDLSPELQALMLDRFFSAAASTSYGAPGGAQLQSGGVDIPTDMIP</sequence>
<keyword evidence="1" id="KW-0812">Transmembrane</keyword>
<evidence type="ECO:0000313" key="3">
    <source>
        <dbReference type="Proteomes" id="UP001190700"/>
    </source>
</evidence>
<keyword evidence="3" id="KW-1185">Reference proteome</keyword>
<evidence type="ECO:0000313" key="2">
    <source>
        <dbReference type="EMBL" id="KAK3248218.1"/>
    </source>
</evidence>
<proteinExistence type="predicted"/>
<dbReference type="EMBL" id="LGRX02028301">
    <property type="protein sequence ID" value="KAK3248218.1"/>
    <property type="molecule type" value="Genomic_DNA"/>
</dbReference>
<keyword evidence="1" id="KW-0472">Membrane</keyword>
<protein>
    <submittedName>
        <fullName evidence="2">Uncharacterized protein</fullName>
    </submittedName>
</protein>